<proteinExistence type="predicted"/>
<comment type="caution">
    <text evidence="1">The sequence shown here is derived from an EMBL/GenBank/DDBJ whole genome shotgun (WGS) entry which is preliminary data.</text>
</comment>
<name>L8WZD5_THACA</name>
<evidence type="ECO:0000313" key="2">
    <source>
        <dbReference type="Proteomes" id="UP000011668"/>
    </source>
</evidence>
<dbReference type="HOGENOM" id="CLU_3126063_0_0_1"/>
<dbReference type="EMBL" id="AFRT01000540">
    <property type="protein sequence ID" value="ELU43451.1"/>
    <property type="molecule type" value="Genomic_DNA"/>
</dbReference>
<organism evidence="1 2">
    <name type="scientific">Thanatephorus cucumeris (strain AG1-IA)</name>
    <name type="common">Rice sheath blight fungus</name>
    <name type="synonym">Rhizoctonia solani</name>
    <dbReference type="NCBI Taxonomy" id="983506"/>
    <lineage>
        <taxon>Eukaryota</taxon>
        <taxon>Fungi</taxon>
        <taxon>Dikarya</taxon>
        <taxon>Basidiomycota</taxon>
        <taxon>Agaricomycotina</taxon>
        <taxon>Agaricomycetes</taxon>
        <taxon>Cantharellales</taxon>
        <taxon>Ceratobasidiaceae</taxon>
        <taxon>Rhizoctonia</taxon>
        <taxon>Rhizoctonia solani AG-1</taxon>
    </lineage>
</organism>
<evidence type="ECO:0000313" key="1">
    <source>
        <dbReference type="EMBL" id="ELU43451.1"/>
    </source>
</evidence>
<reference evidence="1 2" key="1">
    <citation type="journal article" date="2013" name="Nat. Commun.">
        <title>The evolution and pathogenic mechanisms of the rice sheath blight pathogen.</title>
        <authorList>
            <person name="Zheng A."/>
            <person name="Lin R."/>
            <person name="Xu L."/>
            <person name="Qin P."/>
            <person name="Tang C."/>
            <person name="Ai P."/>
            <person name="Zhang D."/>
            <person name="Liu Y."/>
            <person name="Sun Z."/>
            <person name="Feng H."/>
            <person name="Wang Y."/>
            <person name="Chen Y."/>
            <person name="Liang X."/>
            <person name="Fu R."/>
            <person name="Li Q."/>
            <person name="Zhang J."/>
            <person name="Yu X."/>
            <person name="Xie Z."/>
            <person name="Ding L."/>
            <person name="Guan P."/>
            <person name="Tang J."/>
            <person name="Liang Y."/>
            <person name="Wang S."/>
            <person name="Deng Q."/>
            <person name="Li S."/>
            <person name="Zhu J."/>
            <person name="Wang L."/>
            <person name="Liu H."/>
            <person name="Li P."/>
        </authorList>
    </citation>
    <scope>NUCLEOTIDE SEQUENCE [LARGE SCALE GENOMIC DNA]</scope>
    <source>
        <strain evidence="2">AG-1 IA</strain>
    </source>
</reference>
<keyword evidence="2" id="KW-1185">Reference proteome</keyword>
<accession>L8WZD5</accession>
<sequence>MCYQLRYRRLWGVTKRKLCRTGRYLTRESGGCVLNRRRRARWQEGCAIEQ</sequence>
<gene>
    <name evidence="1" type="ORF">AG1IA_02507</name>
</gene>
<protein>
    <submittedName>
        <fullName evidence="1">Uncharacterized protein</fullName>
    </submittedName>
</protein>
<dbReference type="AlphaFoldDB" id="L8WZD5"/>
<dbReference type="Proteomes" id="UP000011668">
    <property type="component" value="Unassembled WGS sequence"/>
</dbReference>